<dbReference type="Proteomes" id="UP000034164">
    <property type="component" value="Unassembled WGS sequence"/>
</dbReference>
<gene>
    <name evidence="1" type="ORF">EMCG_05485</name>
</gene>
<dbReference type="Gene3D" id="1.20.1280.50">
    <property type="match status" value="1"/>
</dbReference>
<protein>
    <recommendedName>
        <fullName evidence="3">F-box domain-containing protein</fullName>
    </recommendedName>
</protein>
<organism evidence="1 2">
    <name type="scientific">[Emmonsia] crescens</name>
    <dbReference type="NCBI Taxonomy" id="73230"/>
    <lineage>
        <taxon>Eukaryota</taxon>
        <taxon>Fungi</taxon>
        <taxon>Dikarya</taxon>
        <taxon>Ascomycota</taxon>
        <taxon>Pezizomycotina</taxon>
        <taxon>Eurotiomycetes</taxon>
        <taxon>Eurotiomycetidae</taxon>
        <taxon>Onygenales</taxon>
        <taxon>Ajellomycetaceae</taxon>
        <taxon>Emergomyces</taxon>
    </lineage>
</organism>
<accession>A0A0G2HNS7</accession>
<proteinExistence type="predicted"/>
<evidence type="ECO:0000313" key="1">
    <source>
        <dbReference type="EMBL" id="KKZ58589.1"/>
    </source>
</evidence>
<name>A0A0G2HNS7_9EURO</name>
<evidence type="ECO:0008006" key="3">
    <source>
        <dbReference type="Google" id="ProtNLM"/>
    </source>
</evidence>
<dbReference type="SUPFAM" id="SSF81383">
    <property type="entry name" value="F-box domain"/>
    <property type="match status" value="1"/>
</dbReference>
<comment type="caution">
    <text evidence="1">The sequence shown here is derived from an EMBL/GenBank/DDBJ whole genome shotgun (WGS) entry which is preliminary data.</text>
</comment>
<dbReference type="OrthoDB" id="4188687at2759"/>
<evidence type="ECO:0000313" key="2">
    <source>
        <dbReference type="Proteomes" id="UP000034164"/>
    </source>
</evidence>
<dbReference type="AlphaFoldDB" id="A0A0G2HNS7"/>
<sequence length="581" mass="64878">MVSLDSLASELLLEIMSHLISATDLISLSLQCRRFSKLAAARLQLIHPFHRVRITLDQDIGDIYQFLITIFRNRSLGLYAEQMEIDIPIKGWLAIRRQVIDSGNWDAEEYKLVVDVTQEIDFYDRENTEEVVLGNNHDGTLANIPFYLDGVILAFLNGKRSNLGDSQFLNRFEQKYFTYSVVSLFPVVFPNVKFLKLSPATSGAIINIFRIINDSTKSKCLRNLRHVRVFGPDYATGRDTLEFLASYHQLQFMETLSVEGLTISRSRTTDYSQDPDSPTPMATATESNISKIYLTRCNIPSELLTPILKPPKALEEFKYSIRSQGSSDASLDHIDPTILGHDLRVHRSTLRVLDIDVDGCGRCSNSGSRVDDGGSTAPVPLATAPATAPPFGTVMAGGSPSSHTPRVVSSIGSLHGFTALTHLSIGVNFLLGPDRNGVKFADYWEENYPEEEEERLRQRQQQQQQWWRYNTPFTYESPRLVSPLVVPSSSPSPARRRLIDRLPPNLEFLCIRGYKRGEAGGRWASMISELIDRKADCFPRLKEVEGVMEYIPSAGAVVSDGADDVVVGNDANAGEGEIIIQ</sequence>
<dbReference type="VEuPathDB" id="FungiDB:EMCG_05485"/>
<dbReference type="EMBL" id="LCZI01001708">
    <property type="protein sequence ID" value="KKZ58589.1"/>
    <property type="molecule type" value="Genomic_DNA"/>
</dbReference>
<dbReference type="InterPro" id="IPR036047">
    <property type="entry name" value="F-box-like_dom_sf"/>
</dbReference>
<reference evidence="2" key="1">
    <citation type="journal article" date="2015" name="PLoS Genet.">
        <title>The dynamic genome and transcriptome of the human fungal pathogen Blastomyces and close relative Emmonsia.</title>
        <authorList>
            <person name="Munoz J.F."/>
            <person name="Gauthier G.M."/>
            <person name="Desjardins C.A."/>
            <person name="Gallo J.E."/>
            <person name="Holder J."/>
            <person name="Sullivan T.D."/>
            <person name="Marty A.J."/>
            <person name="Carmen J.C."/>
            <person name="Chen Z."/>
            <person name="Ding L."/>
            <person name="Gujja S."/>
            <person name="Magrini V."/>
            <person name="Misas E."/>
            <person name="Mitreva M."/>
            <person name="Priest M."/>
            <person name="Saif S."/>
            <person name="Whiston E.A."/>
            <person name="Young S."/>
            <person name="Zeng Q."/>
            <person name="Goldman W.E."/>
            <person name="Mardis E.R."/>
            <person name="Taylor J.W."/>
            <person name="McEwen J.G."/>
            <person name="Clay O.K."/>
            <person name="Klein B.S."/>
            <person name="Cuomo C.A."/>
        </authorList>
    </citation>
    <scope>NUCLEOTIDE SEQUENCE [LARGE SCALE GENOMIC DNA]</scope>
    <source>
        <strain evidence="2">UAMH 3008</strain>
    </source>
</reference>